<organism evidence="1 2">
    <name type="scientific">Caballeronia pedi</name>
    <dbReference type="NCBI Taxonomy" id="1777141"/>
    <lineage>
        <taxon>Bacteria</taxon>
        <taxon>Pseudomonadati</taxon>
        <taxon>Pseudomonadota</taxon>
        <taxon>Betaproteobacteria</taxon>
        <taxon>Burkholderiales</taxon>
        <taxon>Burkholderiaceae</taxon>
        <taxon>Caballeronia</taxon>
    </lineage>
</organism>
<dbReference type="STRING" id="1777141.AWB80_08165"/>
<dbReference type="OrthoDB" id="9135349at2"/>
<proteinExistence type="predicted"/>
<keyword evidence="2" id="KW-1185">Reference proteome</keyword>
<evidence type="ECO:0000313" key="1">
    <source>
        <dbReference type="EMBL" id="SAL01611.1"/>
    </source>
</evidence>
<comment type="caution">
    <text evidence="1">The sequence shown here is derived from an EMBL/GenBank/DDBJ whole genome shotgun (WGS) entry which is preliminary data.</text>
</comment>
<reference evidence="1" key="1">
    <citation type="submission" date="2016-01" db="EMBL/GenBank/DDBJ databases">
        <authorList>
            <person name="Peeters C."/>
        </authorList>
    </citation>
    <scope>NUCLEOTIDE SEQUENCE [LARGE SCALE GENOMIC DNA]</scope>
    <source>
        <strain evidence="1">LMG 29323</strain>
    </source>
</reference>
<protein>
    <submittedName>
        <fullName evidence="1">Uncharacterized protein</fullName>
    </submittedName>
</protein>
<sequence length="203" mass="23148">MSERLFFMIEGGKALDLVKHHIAEIKRVGEQSRQLARELDVKEVSTSKSNGVVVAVHFAGERHPDFKKPDKWGSRPKKGTDWASRFATQKGYEDASTLIQRSLNVPCQISYSFPEKGSGMQHIGFPFQECGFLFLGEEGPYAMWIPDVAHDVREKEEKGWIVDEPAKSFKAEFEGCRRIELEEWQIIVAQHKLAKKQDQKEAA</sequence>
<accession>A0A158E3Y6</accession>
<evidence type="ECO:0000313" key="2">
    <source>
        <dbReference type="Proteomes" id="UP000054911"/>
    </source>
</evidence>
<dbReference type="RefSeq" id="WP_061180331.1">
    <property type="nucleotide sequence ID" value="NZ_FCOE02000068.1"/>
</dbReference>
<dbReference type="EMBL" id="FCOE02000068">
    <property type="protein sequence ID" value="SAL01611.1"/>
    <property type="molecule type" value="Genomic_DNA"/>
</dbReference>
<gene>
    <name evidence="1" type="ORF">AWB80_08165</name>
</gene>
<dbReference type="AlphaFoldDB" id="A0A158E3Y6"/>
<dbReference type="Proteomes" id="UP000054911">
    <property type="component" value="Unassembled WGS sequence"/>
</dbReference>
<name>A0A158E3Y6_9BURK</name>